<dbReference type="InterPro" id="IPR001851">
    <property type="entry name" value="ABC_transp_permease"/>
</dbReference>
<dbReference type="Proteomes" id="UP001330812">
    <property type="component" value="Chromosome"/>
</dbReference>
<reference evidence="7 8" key="1">
    <citation type="journal article" date="2015" name="Int. J. Syst. Evol. Microbiol.">
        <title>Amycolatopsis rhabdoformis sp. nov., an actinomycete isolated from a tropical forest soil.</title>
        <authorList>
            <person name="Souza W.R."/>
            <person name="Silva R.E."/>
            <person name="Goodfellow M."/>
            <person name="Busarakam K."/>
            <person name="Figueiro F.S."/>
            <person name="Ferreira D."/>
            <person name="Rodrigues-Filho E."/>
            <person name="Moraes L.A.B."/>
            <person name="Zucchi T.D."/>
        </authorList>
    </citation>
    <scope>NUCLEOTIDE SEQUENCE [LARGE SCALE GENOMIC DNA]</scope>
    <source>
        <strain evidence="7 8">NCIMB 14900</strain>
    </source>
</reference>
<feature type="transmembrane region" description="Helical" evidence="6">
    <location>
        <begin position="84"/>
        <end position="103"/>
    </location>
</feature>
<protein>
    <submittedName>
        <fullName evidence="7">ABC transporter permease</fullName>
    </submittedName>
</protein>
<feature type="transmembrane region" description="Helical" evidence="6">
    <location>
        <begin position="138"/>
        <end position="158"/>
    </location>
</feature>
<evidence type="ECO:0000256" key="5">
    <source>
        <dbReference type="ARBA" id="ARBA00023136"/>
    </source>
</evidence>
<evidence type="ECO:0000256" key="2">
    <source>
        <dbReference type="ARBA" id="ARBA00022475"/>
    </source>
</evidence>
<keyword evidence="8" id="KW-1185">Reference proteome</keyword>
<name>A0ABZ1IJD9_9PSEU</name>
<feature type="transmembrane region" description="Helical" evidence="6">
    <location>
        <begin position="227"/>
        <end position="247"/>
    </location>
</feature>
<feature type="transmembrane region" description="Helical" evidence="6">
    <location>
        <begin position="311"/>
        <end position="330"/>
    </location>
</feature>
<feature type="transmembrane region" description="Helical" evidence="6">
    <location>
        <begin position="284"/>
        <end position="305"/>
    </location>
</feature>
<dbReference type="RefSeq" id="WP_326836333.1">
    <property type="nucleotide sequence ID" value="NZ_CP142149.1"/>
</dbReference>
<evidence type="ECO:0000256" key="3">
    <source>
        <dbReference type="ARBA" id="ARBA00022692"/>
    </source>
</evidence>
<feature type="transmembrane region" description="Helical" evidence="6">
    <location>
        <begin position="23"/>
        <end position="46"/>
    </location>
</feature>
<accession>A0ABZ1IJD9</accession>
<keyword evidence="3 6" id="KW-0812">Transmembrane</keyword>
<dbReference type="EMBL" id="CP142149">
    <property type="protein sequence ID" value="WSE33535.1"/>
    <property type="molecule type" value="Genomic_DNA"/>
</dbReference>
<comment type="subcellular location">
    <subcellularLocation>
        <location evidence="1">Cell membrane</location>
        <topology evidence="1">Multi-pass membrane protein</topology>
    </subcellularLocation>
</comment>
<evidence type="ECO:0000256" key="4">
    <source>
        <dbReference type="ARBA" id="ARBA00022989"/>
    </source>
</evidence>
<feature type="transmembrane region" description="Helical" evidence="6">
    <location>
        <begin position="259"/>
        <end position="277"/>
    </location>
</feature>
<dbReference type="Pfam" id="PF02653">
    <property type="entry name" value="BPD_transp_2"/>
    <property type="match status" value="1"/>
</dbReference>
<organism evidence="7 8">
    <name type="scientific">Amycolatopsis rhabdoformis</name>
    <dbReference type="NCBI Taxonomy" id="1448059"/>
    <lineage>
        <taxon>Bacteria</taxon>
        <taxon>Bacillati</taxon>
        <taxon>Actinomycetota</taxon>
        <taxon>Actinomycetes</taxon>
        <taxon>Pseudonocardiales</taxon>
        <taxon>Pseudonocardiaceae</taxon>
        <taxon>Amycolatopsis</taxon>
    </lineage>
</organism>
<evidence type="ECO:0000256" key="1">
    <source>
        <dbReference type="ARBA" id="ARBA00004651"/>
    </source>
</evidence>
<keyword evidence="2" id="KW-1003">Cell membrane</keyword>
<sequence>MTTDLNPAVAPPQEPLKTRRRPALAAVAARASLVLVLIVLTAVFTAVNGSGFFSADTLLLVLSSQAAVGVIALAVTLASVVGQIDLSVAGVMGGAAGIAALLVSGGAGALTAIACALGFSLVFGVINGVLVTYARLSSIIATLATGTLATGAGLAIVGPNTITATSPAFLNLFSSSVAGVQTAFFLFLVLTVVAMVVLQRTLLGRRLFFRGQNEAAAALLGIKVRRLTIGSMIAAAVLAGFAGVMLAGQNGGASVTQTGGYLLPAFAAAFLGTSAIVPGRFNAGGTFIATYVLGEATVGLNMAGVPQWSSYLFNGGLLIVSLGAFAIITARRDRAAKRASARAVVTTAGNADD</sequence>
<evidence type="ECO:0000313" key="7">
    <source>
        <dbReference type="EMBL" id="WSE33535.1"/>
    </source>
</evidence>
<keyword evidence="5 6" id="KW-0472">Membrane</keyword>
<feature type="transmembrane region" description="Helical" evidence="6">
    <location>
        <begin position="109"/>
        <end position="131"/>
    </location>
</feature>
<keyword evidence="4 6" id="KW-1133">Transmembrane helix</keyword>
<gene>
    <name evidence="7" type="ORF">VSH64_15710</name>
</gene>
<feature type="transmembrane region" description="Helical" evidence="6">
    <location>
        <begin position="58"/>
        <end position="77"/>
    </location>
</feature>
<evidence type="ECO:0000256" key="6">
    <source>
        <dbReference type="SAM" id="Phobius"/>
    </source>
</evidence>
<dbReference type="CDD" id="cd06579">
    <property type="entry name" value="TM_PBP1_transp_AraH_like"/>
    <property type="match status" value="1"/>
</dbReference>
<dbReference type="PANTHER" id="PTHR32196">
    <property type="entry name" value="ABC TRANSPORTER PERMEASE PROTEIN YPHD-RELATED-RELATED"/>
    <property type="match status" value="1"/>
</dbReference>
<feature type="transmembrane region" description="Helical" evidence="6">
    <location>
        <begin position="178"/>
        <end position="198"/>
    </location>
</feature>
<evidence type="ECO:0000313" key="8">
    <source>
        <dbReference type="Proteomes" id="UP001330812"/>
    </source>
</evidence>
<proteinExistence type="predicted"/>